<dbReference type="InterPro" id="IPR041205">
    <property type="entry name" value="ScsC_N"/>
</dbReference>
<reference evidence="2 3" key="1">
    <citation type="submission" date="2022-06" db="EMBL/GenBank/DDBJ databases">
        <title>Rhizosaccharibacter gen. nov. sp. nov. KSS12, endophytic bacteria isolated from sugarcane.</title>
        <authorList>
            <person name="Pitiwittayakul N."/>
        </authorList>
    </citation>
    <scope>NUCLEOTIDE SEQUENCE [LARGE SCALE GENOMIC DNA]</scope>
    <source>
        <strain evidence="2 3">KSS12</strain>
    </source>
</reference>
<evidence type="ECO:0000313" key="3">
    <source>
        <dbReference type="Proteomes" id="UP001524547"/>
    </source>
</evidence>
<keyword evidence="3" id="KW-1185">Reference proteome</keyword>
<feature type="domain" description="Thioredoxin" evidence="1">
    <location>
        <begin position="50"/>
        <end position="235"/>
    </location>
</feature>
<proteinExistence type="predicted"/>
<organism evidence="2 3">
    <name type="scientific">Rhizosaccharibacter radicis</name>
    <dbReference type="NCBI Taxonomy" id="2782605"/>
    <lineage>
        <taxon>Bacteria</taxon>
        <taxon>Pseudomonadati</taxon>
        <taxon>Pseudomonadota</taxon>
        <taxon>Alphaproteobacteria</taxon>
        <taxon>Acetobacterales</taxon>
        <taxon>Acetobacteraceae</taxon>
        <taxon>Rhizosaccharibacter</taxon>
    </lineage>
</organism>
<gene>
    <name evidence="2" type="ORF">NFI88_16610</name>
</gene>
<evidence type="ECO:0000313" key="2">
    <source>
        <dbReference type="EMBL" id="MCQ8242457.1"/>
    </source>
</evidence>
<accession>A0ABT1W2R4</accession>
<dbReference type="Proteomes" id="UP001524547">
    <property type="component" value="Unassembled WGS sequence"/>
</dbReference>
<dbReference type="PANTHER" id="PTHR35272">
    <property type="entry name" value="THIOL:DISULFIDE INTERCHANGE PROTEIN DSBC-RELATED"/>
    <property type="match status" value="1"/>
</dbReference>
<comment type="caution">
    <text evidence="2">The sequence shown here is derived from an EMBL/GenBank/DDBJ whole genome shotgun (WGS) entry which is preliminary data.</text>
</comment>
<dbReference type="InterPro" id="IPR051470">
    <property type="entry name" value="Thiol:disulfide_interchange"/>
</dbReference>
<dbReference type="InterPro" id="IPR013766">
    <property type="entry name" value="Thioredoxin_domain"/>
</dbReference>
<dbReference type="InterPro" id="IPR036249">
    <property type="entry name" value="Thioredoxin-like_sf"/>
</dbReference>
<dbReference type="Gene3D" id="3.40.30.10">
    <property type="entry name" value="Glutaredoxin"/>
    <property type="match status" value="1"/>
</dbReference>
<dbReference type="InterPro" id="IPR001853">
    <property type="entry name" value="DSBA-like_thioredoxin_dom"/>
</dbReference>
<sequence length="239" mass="25418">MVAVAAAGWSAPARADQFTPAQRAEIVSIVRNALKTDPTILGDAITALRADAARKEDAANADALRDNPAALSPQPGDIVRGDGDARTTLVEFYDPRCPYCRKVLPDLDALLAGRRDLKLVEKIIPILGPDSTVDARAIQAAIRQNKGLEMQQALMTDHGKGLDHVREAAAKLGLDWTRLQSDMGSAAVKQELERNIALAHAINLTGTPTFIAGRQVLPGAASLAELRALVDQATPPTAR</sequence>
<dbReference type="PANTHER" id="PTHR35272:SF3">
    <property type="entry name" value="THIOL:DISULFIDE INTERCHANGE PROTEIN DSBC"/>
    <property type="match status" value="1"/>
</dbReference>
<dbReference type="Pfam" id="PF01323">
    <property type="entry name" value="DSBA"/>
    <property type="match status" value="1"/>
</dbReference>
<dbReference type="Pfam" id="PF18312">
    <property type="entry name" value="ScsC_N"/>
    <property type="match status" value="1"/>
</dbReference>
<dbReference type="PROSITE" id="PS51352">
    <property type="entry name" value="THIOREDOXIN_2"/>
    <property type="match status" value="1"/>
</dbReference>
<dbReference type="EMBL" id="JAMZEJ010000011">
    <property type="protein sequence ID" value="MCQ8242457.1"/>
    <property type="molecule type" value="Genomic_DNA"/>
</dbReference>
<dbReference type="RefSeq" id="WP_422921208.1">
    <property type="nucleotide sequence ID" value="NZ_JAMZEJ010000011.1"/>
</dbReference>
<name>A0ABT1W2R4_9PROT</name>
<evidence type="ECO:0000259" key="1">
    <source>
        <dbReference type="PROSITE" id="PS51352"/>
    </source>
</evidence>
<dbReference type="SUPFAM" id="SSF52833">
    <property type="entry name" value="Thioredoxin-like"/>
    <property type="match status" value="1"/>
</dbReference>
<protein>
    <submittedName>
        <fullName evidence="2">DsbA family protein</fullName>
    </submittedName>
</protein>